<name>A0A6J7HT56_9ZZZZ</name>
<accession>A0A6J7HT56</accession>
<reference evidence="1" key="1">
    <citation type="submission" date="2020-05" db="EMBL/GenBank/DDBJ databases">
        <authorList>
            <person name="Chiriac C."/>
            <person name="Salcher M."/>
            <person name="Ghai R."/>
            <person name="Kavagutti S V."/>
        </authorList>
    </citation>
    <scope>NUCLEOTIDE SEQUENCE</scope>
</reference>
<sequence>MAGFGITRPGDGVVEHPALWLELAEGEIEIGRVVLAANVLGQPNRRDRIEIGFRDIAIVAEPDLGTTGQALRLDSLLAPLGLMGRKGDADCVDSVVLDGVEHHAAPPAADIEEGHTRFEAELAADEIELRILCGLEGGVGGRKDRACVGHRRSEDPPVEAVRDVVMVLDGVGVTALGVPRTAELTLLGRRGRALERRGKE</sequence>
<protein>
    <submittedName>
        <fullName evidence="1">Unannotated protein</fullName>
    </submittedName>
</protein>
<gene>
    <name evidence="1" type="ORF">UFOPK3720_00145</name>
</gene>
<proteinExistence type="predicted"/>
<evidence type="ECO:0000313" key="1">
    <source>
        <dbReference type="EMBL" id="CAB4919555.1"/>
    </source>
</evidence>
<organism evidence="1">
    <name type="scientific">freshwater metagenome</name>
    <dbReference type="NCBI Taxonomy" id="449393"/>
    <lineage>
        <taxon>unclassified sequences</taxon>
        <taxon>metagenomes</taxon>
        <taxon>ecological metagenomes</taxon>
    </lineage>
</organism>
<dbReference type="EMBL" id="CAFBNB010000015">
    <property type="protein sequence ID" value="CAB4919555.1"/>
    <property type="molecule type" value="Genomic_DNA"/>
</dbReference>
<dbReference type="AlphaFoldDB" id="A0A6J7HT56"/>